<protein>
    <submittedName>
        <fullName evidence="6">Isoniazid inducible gene protein IniA</fullName>
    </submittedName>
</protein>
<comment type="caution">
    <text evidence="6">The sequence shown here is derived from an EMBL/GenBank/DDBJ whole genome shotgun (WGS) entry which is preliminary data.</text>
</comment>
<reference evidence="6" key="1">
    <citation type="submission" date="2021-01" db="EMBL/GenBank/DDBJ databases">
        <title>Whole genome shotgun sequence of Virgisporangium aurantiacum NBRC 16421.</title>
        <authorList>
            <person name="Komaki H."/>
            <person name="Tamura T."/>
        </authorList>
    </citation>
    <scope>NUCLEOTIDE SEQUENCE</scope>
    <source>
        <strain evidence="6">NBRC 16421</strain>
    </source>
</reference>
<evidence type="ECO:0000256" key="3">
    <source>
        <dbReference type="PROSITE-ProRule" id="PRU00492"/>
    </source>
</evidence>
<dbReference type="InterPro" id="IPR051943">
    <property type="entry name" value="TRAFAC_Dynamin-like_GTPase"/>
</dbReference>
<feature type="region of interest" description="Disordered" evidence="4">
    <location>
        <begin position="652"/>
        <end position="675"/>
    </location>
</feature>
<dbReference type="PANTHER" id="PTHR43681">
    <property type="entry name" value="TRANSMEMBRANE GTPASE FZO"/>
    <property type="match status" value="1"/>
</dbReference>
<dbReference type="SUPFAM" id="SSF52540">
    <property type="entry name" value="P-loop containing nucleoside triphosphate hydrolases"/>
    <property type="match status" value="1"/>
</dbReference>
<dbReference type="Proteomes" id="UP000612585">
    <property type="component" value="Unassembled WGS sequence"/>
</dbReference>
<dbReference type="RefSeq" id="WP_239152223.1">
    <property type="nucleotide sequence ID" value="NZ_BOPG01000055.1"/>
</dbReference>
<keyword evidence="7" id="KW-1185">Reference proteome</keyword>
<dbReference type="Gene3D" id="3.40.50.300">
    <property type="entry name" value="P-loop containing nucleotide triphosphate hydrolases"/>
    <property type="match status" value="2"/>
</dbReference>
<name>A0A8J3ZEQ4_9ACTN</name>
<dbReference type="InterPro" id="IPR027417">
    <property type="entry name" value="P-loop_NTPase"/>
</dbReference>
<dbReference type="AlphaFoldDB" id="A0A8J3ZEQ4"/>
<organism evidence="6 7">
    <name type="scientific">Virgisporangium aurantiacum</name>
    <dbReference type="NCBI Taxonomy" id="175570"/>
    <lineage>
        <taxon>Bacteria</taxon>
        <taxon>Bacillati</taxon>
        <taxon>Actinomycetota</taxon>
        <taxon>Actinomycetes</taxon>
        <taxon>Micromonosporales</taxon>
        <taxon>Micromonosporaceae</taxon>
        <taxon>Virgisporangium</taxon>
    </lineage>
</organism>
<keyword evidence="1 3" id="KW-0547">Nucleotide-binding</keyword>
<evidence type="ECO:0000259" key="5">
    <source>
        <dbReference type="PROSITE" id="PS51161"/>
    </source>
</evidence>
<evidence type="ECO:0000256" key="4">
    <source>
        <dbReference type="SAM" id="MobiDB-lite"/>
    </source>
</evidence>
<dbReference type="InterPro" id="IPR005144">
    <property type="entry name" value="ATP-cone_dom"/>
</dbReference>
<dbReference type="PANTHER" id="PTHR43681:SF1">
    <property type="entry name" value="SARCALUMENIN"/>
    <property type="match status" value="1"/>
</dbReference>
<dbReference type="PROSITE" id="PS51161">
    <property type="entry name" value="ATP_CONE"/>
    <property type="match status" value="1"/>
</dbReference>
<dbReference type="GO" id="GO:0005524">
    <property type="term" value="F:ATP binding"/>
    <property type="evidence" value="ECO:0007669"/>
    <property type="project" value="UniProtKB-UniRule"/>
</dbReference>
<evidence type="ECO:0000313" key="7">
    <source>
        <dbReference type="Proteomes" id="UP000612585"/>
    </source>
</evidence>
<sequence>MIAPWEAGPTTDVRPASPRRWEGAETDVFSTPDALGAPMAPRWLDLLDEITRICSAHGRSDLGRGLGQRRAQLLDPQLRVLVLGAAKHGKSQLINALLNAPVCPVNDGVSSALTTVVQHAAAPSAVLVRQAPARAGAGDGRQPSETRSPVPLDRLVPRPGGPEPTPGPGERIYAEIGVPRSLLAAGIALIEAPAATFEAVDRPAPDTAATVADLAAFTRADTAVLVCEASTGLSRGTLALLSALTAGFSDVVVALTKTDIAVRWREVLRRSQRSLADAGIAARVIPVSAALRLRAAATGDPELNRESGFPELITALRATLASKGDRFARYTVTLVGRSVVQELAASLNQELATLTRGEDTDAMSRLRAAQRRGDELRRCTVRWQNALADEVADLLSDVEYELRDAARVMLRRVDGMLDEIDPARRWRDVDEWLNGALVDAAEETCTSLVDRVDALAERVSRQLTDDPDARSAVLWIAERLRRLPDRVTPIDRPAAERFTVSQRVFSGLRGSYGGVLMFGLVTSLAGQPLINPLSLGAGAVFGGKTIFDDGRSVRRRRQAVAKAAVQRHIDDVFLRLGKDVRDAVRHVQRTLRDQLATLTEELQESIVESARTAKQAADSEAAVREHRAQRIRRELMRLGGVYEQARELSAAAGSPAVPPGMPPGAPLAVRGGAMS</sequence>
<gene>
    <name evidence="6" type="ORF">Vau01_079510</name>
</gene>
<evidence type="ECO:0000256" key="1">
    <source>
        <dbReference type="ARBA" id="ARBA00022741"/>
    </source>
</evidence>
<keyword evidence="2 3" id="KW-0067">ATP-binding</keyword>
<feature type="domain" description="ATP-cone" evidence="5">
    <location>
        <begin position="543"/>
        <end position="637"/>
    </location>
</feature>
<evidence type="ECO:0000256" key="2">
    <source>
        <dbReference type="ARBA" id="ARBA00022840"/>
    </source>
</evidence>
<proteinExistence type="predicted"/>
<evidence type="ECO:0000313" key="6">
    <source>
        <dbReference type="EMBL" id="GIJ60435.1"/>
    </source>
</evidence>
<dbReference type="EMBL" id="BOPG01000055">
    <property type="protein sequence ID" value="GIJ60435.1"/>
    <property type="molecule type" value="Genomic_DNA"/>
</dbReference>
<feature type="compositionally biased region" description="Pro residues" evidence="4">
    <location>
        <begin position="656"/>
        <end position="665"/>
    </location>
</feature>
<accession>A0A8J3ZEQ4</accession>
<feature type="region of interest" description="Disordered" evidence="4">
    <location>
        <begin position="132"/>
        <end position="170"/>
    </location>
</feature>